<dbReference type="PROSITE" id="PS50294">
    <property type="entry name" value="WD_REPEATS_REGION"/>
    <property type="match status" value="5"/>
</dbReference>
<dbReference type="GO" id="GO:0007219">
    <property type="term" value="P:Notch signaling pathway"/>
    <property type="evidence" value="ECO:0007669"/>
    <property type="project" value="TreeGrafter"/>
</dbReference>
<feature type="domain" description="NLE" evidence="6">
    <location>
        <begin position="8"/>
        <end position="68"/>
    </location>
</feature>
<dbReference type="InterPro" id="IPR012972">
    <property type="entry name" value="NLE"/>
</dbReference>
<feature type="repeat" description="WD" evidence="5">
    <location>
        <begin position="101"/>
        <end position="142"/>
    </location>
</feature>
<dbReference type="PANTHER" id="PTHR19848:SF0">
    <property type="entry name" value="NOTCHLESS PROTEIN HOMOLOG 1"/>
    <property type="match status" value="1"/>
</dbReference>
<comment type="caution">
    <text evidence="7">The sequence shown here is derived from an EMBL/GenBank/DDBJ whole genome shotgun (WGS) entry which is preliminary data.</text>
</comment>
<dbReference type="AlphaFoldDB" id="A0A2G8L0H4"/>
<dbReference type="PROSITE" id="PS50082">
    <property type="entry name" value="WD_REPEATS_2"/>
    <property type="match status" value="5"/>
</dbReference>
<dbReference type="GO" id="GO:0000027">
    <property type="term" value="P:ribosomal large subunit assembly"/>
    <property type="evidence" value="ECO:0007669"/>
    <property type="project" value="TreeGrafter"/>
</dbReference>
<dbReference type="PRINTS" id="PR00319">
    <property type="entry name" value="GPROTEINB"/>
</dbReference>
<keyword evidence="3" id="KW-0677">Repeat</keyword>
<dbReference type="Gene3D" id="2.130.10.10">
    <property type="entry name" value="YVTN repeat-like/Quinoprotein amine dehydrogenase"/>
    <property type="match status" value="2"/>
</dbReference>
<protein>
    <recommendedName>
        <fullName evidence="6">NLE domain-containing protein</fullName>
    </recommendedName>
</protein>
<dbReference type="OrthoDB" id="10267436at2759"/>
<evidence type="ECO:0000256" key="5">
    <source>
        <dbReference type="PROSITE-ProRule" id="PRU00221"/>
    </source>
</evidence>
<dbReference type="EMBL" id="MRZV01000274">
    <property type="protein sequence ID" value="PIK53759.1"/>
    <property type="molecule type" value="Genomic_DNA"/>
</dbReference>
<sequence>MDEEGERILAQFVDETGEVTGTPFDLPLSISVEKLQLVCNAVLQNDDSIPYSFFVNETEITDTLGKIIAEEKHETEKVLPIVYQPQAVFKVRAVTRCTSSLPGHAEAVISVAFSPSGRYLASGSGDTTVRFWDVNTETPDYTCRGHKHWVLCIAWSPDEKRLASGCKKSQICIWDPSTGKQLGKTLTGHKQWITWLSWEPWHLNSSCRRLVSSSKGILCRTLQGHAHWVNTMALSTDYVMRTGAFNPEDASVVYKARTESEEELSKLAKQRYEEVKGNQPERLVTGSDDFTLFLWHPETDKKSVARMTGHQQLINEVAFSPDTRLIASASFDKSVKLWDGRTGKFLASLRGHVNRVYQVSWAADSRLICSGSSDSTLKVWDVKKGKILLDLPGHADEVYAVDWSPDGQRVASGGKDKVLKL</sequence>
<dbReference type="InterPro" id="IPR036322">
    <property type="entry name" value="WD40_repeat_dom_sf"/>
</dbReference>
<evidence type="ECO:0000313" key="7">
    <source>
        <dbReference type="EMBL" id="PIK53759.1"/>
    </source>
</evidence>
<dbReference type="CDD" id="cd00200">
    <property type="entry name" value="WD40"/>
    <property type="match status" value="1"/>
</dbReference>
<dbReference type="InterPro" id="IPR019775">
    <property type="entry name" value="WD40_repeat_CS"/>
</dbReference>
<dbReference type="InterPro" id="IPR020472">
    <property type="entry name" value="WD40_PAC1"/>
</dbReference>
<proteinExistence type="predicted"/>
<dbReference type="SUPFAM" id="SSF50978">
    <property type="entry name" value="WD40 repeat-like"/>
    <property type="match status" value="1"/>
</dbReference>
<dbReference type="SMART" id="SM00320">
    <property type="entry name" value="WD40"/>
    <property type="match status" value="6"/>
</dbReference>
<dbReference type="PANTHER" id="PTHR19848">
    <property type="entry name" value="WD40 REPEAT PROTEIN"/>
    <property type="match status" value="1"/>
</dbReference>
<accession>A0A2G8L0H4</accession>
<gene>
    <name evidence="7" type="ORF">BSL78_09349</name>
</gene>
<evidence type="ECO:0000256" key="4">
    <source>
        <dbReference type="ARBA" id="ARBA00023242"/>
    </source>
</evidence>
<evidence type="ECO:0000259" key="6">
    <source>
        <dbReference type="Pfam" id="PF08154"/>
    </source>
</evidence>
<name>A0A2G8L0H4_STIJA</name>
<dbReference type="Proteomes" id="UP000230750">
    <property type="component" value="Unassembled WGS sequence"/>
</dbReference>
<feature type="repeat" description="WD" evidence="5">
    <location>
        <begin position="349"/>
        <end position="390"/>
    </location>
</feature>
<reference evidence="7 8" key="1">
    <citation type="journal article" date="2017" name="PLoS Biol.">
        <title>The sea cucumber genome provides insights into morphological evolution and visceral regeneration.</title>
        <authorList>
            <person name="Zhang X."/>
            <person name="Sun L."/>
            <person name="Yuan J."/>
            <person name="Sun Y."/>
            <person name="Gao Y."/>
            <person name="Zhang L."/>
            <person name="Li S."/>
            <person name="Dai H."/>
            <person name="Hamel J.F."/>
            <person name="Liu C."/>
            <person name="Yu Y."/>
            <person name="Liu S."/>
            <person name="Lin W."/>
            <person name="Guo K."/>
            <person name="Jin S."/>
            <person name="Xu P."/>
            <person name="Storey K.B."/>
            <person name="Huan P."/>
            <person name="Zhang T."/>
            <person name="Zhou Y."/>
            <person name="Zhang J."/>
            <person name="Lin C."/>
            <person name="Li X."/>
            <person name="Xing L."/>
            <person name="Huo D."/>
            <person name="Sun M."/>
            <person name="Wang L."/>
            <person name="Mercier A."/>
            <person name="Li F."/>
            <person name="Yang H."/>
            <person name="Xiang J."/>
        </authorList>
    </citation>
    <scope>NUCLEOTIDE SEQUENCE [LARGE SCALE GENOMIC DNA]</scope>
    <source>
        <strain evidence="7">Shaxun</strain>
        <tissue evidence="7">Muscle</tissue>
    </source>
</reference>
<dbReference type="InterPro" id="IPR001680">
    <property type="entry name" value="WD40_rpt"/>
</dbReference>
<feature type="repeat" description="WD" evidence="5">
    <location>
        <begin position="307"/>
        <end position="348"/>
    </location>
</feature>
<feature type="repeat" description="WD" evidence="5">
    <location>
        <begin position="391"/>
        <end position="421"/>
    </location>
</feature>
<keyword evidence="2 5" id="KW-0853">WD repeat</keyword>
<evidence type="ECO:0000256" key="1">
    <source>
        <dbReference type="ARBA" id="ARBA00004604"/>
    </source>
</evidence>
<dbReference type="STRING" id="307972.A0A2G8L0H4"/>
<evidence type="ECO:0000256" key="3">
    <source>
        <dbReference type="ARBA" id="ARBA00022737"/>
    </source>
</evidence>
<dbReference type="PRINTS" id="PR00320">
    <property type="entry name" value="GPROTEINBRPT"/>
</dbReference>
<comment type="subcellular location">
    <subcellularLocation>
        <location evidence="1">Nucleus</location>
        <location evidence="1">Nucleolus</location>
    </subcellularLocation>
</comment>
<dbReference type="InterPro" id="IPR001632">
    <property type="entry name" value="WD40_G-protein_beta-like"/>
</dbReference>
<evidence type="ECO:0000256" key="2">
    <source>
        <dbReference type="ARBA" id="ARBA00022574"/>
    </source>
</evidence>
<keyword evidence="4" id="KW-0539">Nucleus</keyword>
<dbReference type="Pfam" id="PF08154">
    <property type="entry name" value="NLE"/>
    <property type="match status" value="1"/>
</dbReference>
<organism evidence="7 8">
    <name type="scientific">Stichopus japonicus</name>
    <name type="common">Sea cucumber</name>
    <dbReference type="NCBI Taxonomy" id="307972"/>
    <lineage>
        <taxon>Eukaryota</taxon>
        <taxon>Metazoa</taxon>
        <taxon>Echinodermata</taxon>
        <taxon>Eleutherozoa</taxon>
        <taxon>Echinozoa</taxon>
        <taxon>Holothuroidea</taxon>
        <taxon>Aspidochirotacea</taxon>
        <taxon>Aspidochirotida</taxon>
        <taxon>Stichopodidae</taxon>
        <taxon>Apostichopus</taxon>
    </lineage>
</organism>
<evidence type="ECO:0000313" key="8">
    <source>
        <dbReference type="Proteomes" id="UP000230750"/>
    </source>
</evidence>
<dbReference type="PROSITE" id="PS00678">
    <property type="entry name" value="WD_REPEATS_1"/>
    <property type="match status" value="2"/>
</dbReference>
<dbReference type="Pfam" id="PF00400">
    <property type="entry name" value="WD40"/>
    <property type="match status" value="5"/>
</dbReference>
<dbReference type="GO" id="GO:0005730">
    <property type="term" value="C:nucleolus"/>
    <property type="evidence" value="ECO:0007669"/>
    <property type="project" value="UniProtKB-SubCell"/>
</dbReference>
<feature type="repeat" description="WD" evidence="5">
    <location>
        <begin position="143"/>
        <end position="184"/>
    </location>
</feature>
<dbReference type="InterPro" id="IPR015943">
    <property type="entry name" value="WD40/YVTN_repeat-like_dom_sf"/>
</dbReference>
<keyword evidence="8" id="KW-1185">Reference proteome</keyword>